<dbReference type="InterPro" id="IPR036388">
    <property type="entry name" value="WH-like_DNA-bd_sf"/>
</dbReference>
<dbReference type="SUPFAM" id="SSF88946">
    <property type="entry name" value="Sigma2 domain of RNA polymerase sigma factors"/>
    <property type="match status" value="1"/>
</dbReference>
<dbReference type="eggNOG" id="COG1595">
    <property type="taxonomic scope" value="Bacteria"/>
</dbReference>
<evidence type="ECO:0000256" key="2">
    <source>
        <dbReference type="ARBA" id="ARBA00023015"/>
    </source>
</evidence>
<evidence type="ECO:0000256" key="5">
    <source>
        <dbReference type="ARBA" id="ARBA00023163"/>
    </source>
</evidence>
<dbReference type="InterPro" id="IPR013324">
    <property type="entry name" value="RNA_pol_sigma_r3/r4-like"/>
</dbReference>
<sequence>MSEGSLSPREQADLAERIRAGEPLAEEELVRRYHARILAALIGQTRDREASRDLAQDVLIIALGAVRSGRVNEPEKLGLYILGIARILAKNHIRKRIDQQSREEELPAEVRDRIAGPLGQARMEEAERERSVREALDELPGADREIVLLTLDGRKPREIAATLGMAPDVVRQRKSRAIQKIALSLGTVSQTGGPGHL</sequence>
<dbReference type="PANTHER" id="PTHR43133">
    <property type="entry name" value="RNA POLYMERASE ECF-TYPE SIGMA FACTO"/>
    <property type="match status" value="1"/>
</dbReference>
<keyword evidence="4" id="KW-0238">DNA-binding</keyword>
<dbReference type="EMBL" id="CP000473">
    <property type="protein sequence ID" value="ABJ82718.1"/>
    <property type="molecule type" value="Genomic_DNA"/>
</dbReference>
<dbReference type="GO" id="GO:0016987">
    <property type="term" value="F:sigma factor activity"/>
    <property type="evidence" value="ECO:0007669"/>
    <property type="project" value="UniProtKB-KW"/>
</dbReference>
<dbReference type="Pfam" id="PF04542">
    <property type="entry name" value="Sigma70_r2"/>
    <property type="match status" value="1"/>
</dbReference>
<evidence type="ECO:0000256" key="4">
    <source>
        <dbReference type="ARBA" id="ARBA00023125"/>
    </source>
</evidence>
<keyword evidence="3" id="KW-0731">Sigma factor</keyword>
<keyword evidence="5" id="KW-0804">Transcription</keyword>
<feature type="domain" description="RNA polymerase sigma-70 region 2" evidence="6">
    <location>
        <begin position="29"/>
        <end position="96"/>
    </location>
</feature>
<dbReference type="InterPro" id="IPR013249">
    <property type="entry name" value="RNA_pol_sigma70_r4_t2"/>
</dbReference>
<dbReference type="Pfam" id="PF08281">
    <property type="entry name" value="Sigma70_r4_2"/>
    <property type="match status" value="1"/>
</dbReference>
<gene>
    <name evidence="8" type="ordered locus">Acid_1728</name>
</gene>
<accession>Q027T9</accession>
<organism evidence="8">
    <name type="scientific">Solibacter usitatus (strain Ellin6076)</name>
    <dbReference type="NCBI Taxonomy" id="234267"/>
    <lineage>
        <taxon>Bacteria</taxon>
        <taxon>Pseudomonadati</taxon>
        <taxon>Acidobacteriota</taxon>
        <taxon>Terriglobia</taxon>
        <taxon>Bryobacterales</taxon>
        <taxon>Solibacteraceae</taxon>
        <taxon>Candidatus Solibacter</taxon>
    </lineage>
</organism>
<dbReference type="GO" id="GO:0003677">
    <property type="term" value="F:DNA binding"/>
    <property type="evidence" value="ECO:0007669"/>
    <property type="project" value="UniProtKB-KW"/>
</dbReference>
<evidence type="ECO:0000256" key="1">
    <source>
        <dbReference type="ARBA" id="ARBA00010641"/>
    </source>
</evidence>
<dbReference type="InterPro" id="IPR014284">
    <property type="entry name" value="RNA_pol_sigma-70_dom"/>
</dbReference>
<dbReference type="PANTHER" id="PTHR43133:SF8">
    <property type="entry name" value="RNA POLYMERASE SIGMA FACTOR HI_1459-RELATED"/>
    <property type="match status" value="1"/>
</dbReference>
<reference evidence="8" key="1">
    <citation type="submission" date="2006-10" db="EMBL/GenBank/DDBJ databases">
        <title>Complete sequence of Solibacter usitatus Ellin6076.</title>
        <authorList>
            <consortium name="US DOE Joint Genome Institute"/>
            <person name="Copeland A."/>
            <person name="Lucas S."/>
            <person name="Lapidus A."/>
            <person name="Barry K."/>
            <person name="Detter J.C."/>
            <person name="Glavina del Rio T."/>
            <person name="Hammon N."/>
            <person name="Israni S."/>
            <person name="Dalin E."/>
            <person name="Tice H."/>
            <person name="Pitluck S."/>
            <person name="Thompson L.S."/>
            <person name="Brettin T."/>
            <person name="Bruce D."/>
            <person name="Han C."/>
            <person name="Tapia R."/>
            <person name="Gilna P."/>
            <person name="Schmutz J."/>
            <person name="Larimer F."/>
            <person name="Land M."/>
            <person name="Hauser L."/>
            <person name="Kyrpides N."/>
            <person name="Mikhailova N."/>
            <person name="Janssen P.H."/>
            <person name="Kuske C.R."/>
            <person name="Richardson P."/>
        </authorList>
    </citation>
    <scope>NUCLEOTIDE SEQUENCE</scope>
    <source>
        <strain evidence="8">Ellin6076</strain>
    </source>
</reference>
<evidence type="ECO:0000313" key="8">
    <source>
        <dbReference type="EMBL" id="ABJ82718.1"/>
    </source>
</evidence>
<evidence type="ECO:0000259" key="7">
    <source>
        <dbReference type="Pfam" id="PF08281"/>
    </source>
</evidence>
<dbReference type="InterPro" id="IPR039425">
    <property type="entry name" value="RNA_pol_sigma-70-like"/>
</dbReference>
<protein>
    <submittedName>
        <fullName evidence="8">RNA polymerase, sigma-24 subunit, ECF subfamily</fullName>
    </submittedName>
</protein>
<comment type="similarity">
    <text evidence="1">Belongs to the sigma-70 factor family. ECF subfamily.</text>
</comment>
<name>Q027T9_SOLUE</name>
<dbReference type="Gene3D" id="1.10.1740.10">
    <property type="match status" value="1"/>
</dbReference>
<keyword evidence="2" id="KW-0805">Transcription regulation</keyword>
<feature type="domain" description="RNA polymerase sigma factor 70 region 4 type 2" evidence="7">
    <location>
        <begin position="130"/>
        <end position="181"/>
    </location>
</feature>
<dbReference type="InterPro" id="IPR013325">
    <property type="entry name" value="RNA_pol_sigma_r2"/>
</dbReference>
<evidence type="ECO:0000256" key="3">
    <source>
        <dbReference type="ARBA" id="ARBA00023082"/>
    </source>
</evidence>
<dbReference type="InterPro" id="IPR007627">
    <property type="entry name" value="RNA_pol_sigma70_r2"/>
</dbReference>
<dbReference type="NCBIfam" id="TIGR02937">
    <property type="entry name" value="sigma70-ECF"/>
    <property type="match status" value="1"/>
</dbReference>
<dbReference type="HOGENOM" id="CLU_1383373_0_0_0"/>
<dbReference type="SUPFAM" id="SSF88659">
    <property type="entry name" value="Sigma3 and sigma4 domains of RNA polymerase sigma factors"/>
    <property type="match status" value="1"/>
</dbReference>
<dbReference type="STRING" id="234267.Acid_1728"/>
<evidence type="ECO:0000259" key="6">
    <source>
        <dbReference type="Pfam" id="PF04542"/>
    </source>
</evidence>
<proteinExistence type="inferred from homology"/>
<dbReference type="Gene3D" id="1.10.10.10">
    <property type="entry name" value="Winged helix-like DNA-binding domain superfamily/Winged helix DNA-binding domain"/>
    <property type="match status" value="1"/>
</dbReference>
<dbReference type="GO" id="GO:0006352">
    <property type="term" value="P:DNA-templated transcription initiation"/>
    <property type="evidence" value="ECO:0007669"/>
    <property type="project" value="InterPro"/>
</dbReference>
<dbReference type="AlphaFoldDB" id="Q027T9"/>
<dbReference type="KEGG" id="sus:Acid_1728"/>
<dbReference type="InParanoid" id="Q027T9"/>